<proteinExistence type="evidence at transcript level"/>
<dbReference type="FunFam" id="3.10.280.10:FF:000006">
    <property type="entry name" value="Mitochondrial glycoprotein, expressed"/>
    <property type="match status" value="1"/>
</dbReference>
<dbReference type="GO" id="GO:0005759">
    <property type="term" value="C:mitochondrial matrix"/>
    <property type="evidence" value="ECO:0007669"/>
    <property type="project" value="InterPro"/>
</dbReference>
<evidence type="ECO:0000313" key="1">
    <source>
        <dbReference type="EMBL" id="AFK41988.1"/>
    </source>
</evidence>
<dbReference type="Gene3D" id="3.10.280.10">
    <property type="entry name" value="Mitochondrial glycoprotein"/>
    <property type="match status" value="1"/>
</dbReference>
<dbReference type="Pfam" id="PF02330">
    <property type="entry name" value="MAM33"/>
    <property type="match status" value="1"/>
</dbReference>
<accession>I3SNZ6</accession>
<dbReference type="AlphaFoldDB" id="I3SNZ6"/>
<dbReference type="SUPFAM" id="SSF54529">
    <property type="entry name" value="Mitochondrial glycoprotein MAM33-like"/>
    <property type="match status" value="1"/>
</dbReference>
<dbReference type="InterPro" id="IPR003428">
    <property type="entry name" value="MAM33"/>
</dbReference>
<protein>
    <submittedName>
        <fullName evidence="1">Uncharacterized protein</fullName>
    </submittedName>
</protein>
<reference evidence="1" key="1">
    <citation type="submission" date="2012-05" db="EMBL/GenBank/DDBJ databases">
        <authorList>
            <person name="Krishnakumar V."/>
            <person name="Cheung F."/>
            <person name="Xiao Y."/>
            <person name="Chan A."/>
            <person name="Moskal W.A."/>
            <person name="Town C.D."/>
        </authorList>
    </citation>
    <scope>NUCLEOTIDE SEQUENCE</scope>
</reference>
<dbReference type="EMBL" id="BT142194">
    <property type="protein sequence ID" value="AFK41988.1"/>
    <property type="molecule type" value="mRNA"/>
</dbReference>
<dbReference type="PANTHER" id="PTHR10826:SF1">
    <property type="entry name" value="COMPLEMENT COMPONENT 1 Q SUBCOMPONENT-BINDING PROTEIN, MITOCHONDRIAL"/>
    <property type="match status" value="1"/>
</dbReference>
<dbReference type="InterPro" id="IPR036561">
    <property type="entry name" value="MAM33_sf"/>
</dbReference>
<sequence>MARMRQLKKGFQAVQDLELLKLLRSEIHFELSENRFQNAETGSLGEFVVDSDSRRTKDVILRRKCDSGEEVAVSAILGPPYFDKELVFPRDVFMKVCVKKPSLSSILQFDCEVYEETLHGSAFDIDNVYFLNSSTCLSSSVYRGPLFSELDINLQDAFKEYLIAKGIRLGLTNFLLHYLHTREQEQYVNWLKKLKHL</sequence>
<name>I3SNZ6_LOTJA</name>
<dbReference type="PANTHER" id="PTHR10826">
    <property type="entry name" value="COMPLEMENT COMPONENT 1"/>
    <property type="match status" value="1"/>
</dbReference>
<organism evidence="1">
    <name type="scientific">Lotus japonicus</name>
    <name type="common">Lotus corniculatus var. japonicus</name>
    <dbReference type="NCBI Taxonomy" id="34305"/>
    <lineage>
        <taxon>Eukaryota</taxon>
        <taxon>Viridiplantae</taxon>
        <taxon>Streptophyta</taxon>
        <taxon>Embryophyta</taxon>
        <taxon>Tracheophyta</taxon>
        <taxon>Spermatophyta</taxon>
        <taxon>Magnoliopsida</taxon>
        <taxon>eudicotyledons</taxon>
        <taxon>Gunneridae</taxon>
        <taxon>Pentapetalae</taxon>
        <taxon>rosids</taxon>
        <taxon>fabids</taxon>
        <taxon>Fabales</taxon>
        <taxon>Fabaceae</taxon>
        <taxon>Papilionoideae</taxon>
        <taxon>50 kb inversion clade</taxon>
        <taxon>NPAAA clade</taxon>
        <taxon>Hologalegina</taxon>
        <taxon>robinioid clade</taxon>
        <taxon>Loteae</taxon>
        <taxon>Lotus</taxon>
    </lineage>
</organism>